<proteinExistence type="predicted"/>
<name>A0A9D5YWY9_9CELL</name>
<sequence length="247" mass="26390">MTRRRLHGDEGLASSGLLATVLVVVFAVALVAVLPLLRGTEQGGRARTVADAAALAGAERVREHFLDELAGVPVRDLTGGNDLGGTWWPTRSPLPSMGYSAANDYAHRNDGEVLPAWYAYDVRGGTVTVRARLLEPAPGGGRTESSARARLGIDLSTCWVSADREEIEPEPEPTPEPTPDPSPSESPTPTPSPTPTEPPPPEYTDWVYSFGCDGVRRVSGDDLRDVLAEARQRVVEAATPRLVDPPP</sequence>
<evidence type="ECO:0000256" key="1">
    <source>
        <dbReference type="SAM" id="MobiDB-lite"/>
    </source>
</evidence>
<keyword evidence="4" id="KW-1185">Reference proteome</keyword>
<dbReference type="EMBL" id="JACSPN010000002">
    <property type="protein sequence ID" value="MBE7699038.1"/>
    <property type="molecule type" value="Genomic_DNA"/>
</dbReference>
<dbReference type="Proteomes" id="UP000822993">
    <property type="component" value="Unassembled WGS sequence"/>
</dbReference>
<accession>A0A9D5YWY9</accession>
<evidence type="ECO:0000313" key="3">
    <source>
        <dbReference type="EMBL" id="MBE7699038.1"/>
    </source>
</evidence>
<keyword evidence="2" id="KW-0812">Transmembrane</keyword>
<evidence type="ECO:0000256" key="2">
    <source>
        <dbReference type="SAM" id="Phobius"/>
    </source>
</evidence>
<comment type="caution">
    <text evidence="3">The sequence shown here is derived from an EMBL/GenBank/DDBJ whole genome shotgun (WGS) entry which is preliminary data.</text>
</comment>
<feature type="region of interest" description="Disordered" evidence="1">
    <location>
        <begin position="164"/>
        <end position="207"/>
    </location>
</feature>
<keyword evidence="2" id="KW-1133">Transmembrane helix</keyword>
<protein>
    <submittedName>
        <fullName evidence="3">Uncharacterized protein</fullName>
    </submittedName>
</protein>
<dbReference type="RefSeq" id="WP_193718391.1">
    <property type="nucleotide sequence ID" value="NZ_JACSPN010000002.1"/>
</dbReference>
<dbReference type="AlphaFoldDB" id="A0A9D5YWY9"/>
<reference evidence="3 4" key="1">
    <citation type="submission" date="2020-08" db="EMBL/GenBank/DDBJ databases">
        <title>A Genomic Blueprint of the Chicken Gut Microbiome.</title>
        <authorList>
            <person name="Gilroy R."/>
            <person name="Ravi A."/>
            <person name="Getino M."/>
            <person name="Pursley I."/>
            <person name="Horton D.L."/>
            <person name="Alikhan N.-F."/>
            <person name="Baker D."/>
            <person name="Gharbi K."/>
            <person name="Hall N."/>
            <person name="Watson M."/>
            <person name="Adriaenssens E.M."/>
            <person name="Foster-Nyarko E."/>
            <person name="Jarju S."/>
            <person name="Secka A."/>
            <person name="Antonio M."/>
            <person name="Oren A."/>
            <person name="Chaudhuri R."/>
            <person name="La Ragione R.M."/>
            <person name="Hildebrand F."/>
            <person name="Pallen M.J."/>
        </authorList>
    </citation>
    <scope>NUCLEOTIDE SEQUENCE [LARGE SCALE GENOMIC DNA]</scope>
    <source>
        <strain evidence="3 4">Sa1BUA8</strain>
    </source>
</reference>
<evidence type="ECO:0000313" key="4">
    <source>
        <dbReference type="Proteomes" id="UP000822993"/>
    </source>
</evidence>
<feature type="compositionally biased region" description="Pro residues" evidence="1">
    <location>
        <begin position="174"/>
        <end position="202"/>
    </location>
</feature>
<keyword evidence="2" id="KW-0472">Membrane</keyword>
<organism evidence="3 4">
    <name type="scientific">Oerskovia douganii</name>
    <dbReference type="NCBI Taxonomy" id="2762210"/>
    <lineage>
        <taxon>Bacteria</taxon>
        <taxon>Bacillati</taxon>
        <taxon>Actinomycetota</taxon>
        <taxon>Actinomycetes</taxon>
        <taxon>Micrococcales</taxon>
        <taxon>Cellulomonadaceae</taxon>
        <taxon>Oerskovia</taxon>
    </lineage>
</organism>
<feature type="transmembrane region" description="Helical" evidence="2">
    <location>
        <begin position="12"/>
        <end position="37"/>
    </location>
</feature>
<gene>
    <name evidence="3" type="ORF">H9623_01780</name>
</gene>